<dbReference type="SMART" id="SM00899">
    <property type="entry name" value="FeoA"/>
    <property type="match status" value="1"/>
</dbReference>
<dbReference type="RefSeq" id="WP_061214349.1">
    <property type="nucleotide sequence ID" value="NZ_DCDX01000088.1"/>
</dbReference>
<accession>A0A354YSL4</accession>
<proteinExistence type="predicted"/>
<dbReference type="InterPro" id="IPR052713">
    <property type="entry name" value="FeoA"/>
</dbReference>
<sequence>MSKTLKDLAPGEKARIKAVSGNGSVRRRIIEMGLVPGVELTMERYAPLGDPVEVSNPGFFLSLRKEEADTIVLEENAEEEQ</sequence>
<dbReference type="Proteomes" id="UP000263273">
    <property type="component" value="Unassembled WGS sequence"/>
</dbReference>
<dbReference type="GO" id="GO:0046914">
    <property type="term" value="F:transition metal ion binding"/>
    <property type="evidence" value="ECO:0007669"/>
    <property type="project" value="InterPro"/>
</dbReference>
<organism evidence="3 4">
    <name type="scientific">Syntrophomonas wolfei</name>
    <dbReference type="NCBI Taxonomy" id="863"/>
    <lineage>
        <taxon>Bacteria</taxon>
        <taxon>Bacillati</taxon>
        <taxon>Bacillota</taxon>
        <taxon>Clostridia</taxon>
        <taxon>Eubacteriales</taxon>
        <taxon>Syntrophomonadaceae</taxon>
        <taxon>Syntrophomonas</taxon>
    </lineage>
</organism>
<evidence type="ECO:0000313" key="4">
    <source>
        <dbReference type="Proteomes" id="UP000263273"/>
    </source>
</evidence>
<dbReference type="InterPro" id="IPR008988">
    <property type="entry name" value="Transcriptional_repressor_C"/>
</dbReference>
<dbReference type="SUPFAM" id="SSF50037">
    <property type="entry name" value="C-terminal domain of transcriptional repressors"/>
    <property type="match status" value="1"/>
</dbReference>
<dbReference type="Pfam" id="PF04023">
    <property type="entry name" value="FeoA"/>
    <property type="match status" value="1"/>
</dbReference>
<dbReference type="Gene3D" id="2.30.30.90">
    <property type="match status" value="1"/>
</dbReference>
<dbReference type="PANTHER" id="PTHR42954:SF2">
    <property type="entry name" value="FE(2+) TRANSPORT PROTEIN A"/>
    <property type="match status" value="1"/>
</dbReference>
<reference evidence="3 4" key="1">
    <citation type="journal article" date="2018" name="Nat. Biotechnol.">
        <title>A standardized bacterial taxonomy based on genome phylogeny substantially revises the tree of life.</title>
        <authorList>
            <person name="Parks D.H."/>
            <person name="Chuvochina M."/>
            <person name="Waite D.W."/>
            <person name="Rinke C."/>
            <person name="Skarshewski A."/>
            <person name="Chaumeil P.A."/>
            <person name="Hugenholtz P."/>
        </authorList>
    </citation>
    <scope>NUCLEOTIDE SEQUENCE [LARGE SCALE GENOMIC DNA]</scope>
    <source>
        <strain evidence="3">UBA10948</strain>
    </source>
</reference>
<name>A0A354YSL4_9FIRM</name>
<evidence type="ECO:0000256" key="1">
    <source>
        <dbReference type="ARBA" id="ARBA00023004"/>
    </source>
</evidence>
<dbReference type="STRING" id="378794.GCA_001570625_01900"/>
<dbReference type="AlphaFoldDB" id="A0A354YSL4"/>
<dbReference type="PANTHER" id="PTHR42954">
    <property type="entry name" value="FE(2+) TRANSPORT PROTEIN A"/>
    <property type="match status" value="1"/>
</dbReference>
<gene>
    <name evidence="3" type="ORF">DDZ44_00220</name>
</gene>
<comment type="caution">
    <text evidence="3">The sequence shown here is derived from an EMBL/GenBank/DDBJ whole genome shotgun (WGS) entry which is preliminary data.</text>
</comment>
<dbReference type="InterPro" id="IPR038157">
    <property type="entry name" value="FeoA_core_dom"/>
</dbReference>
<dbReference type="InterPro" id="IPR007167">
    <property type="entry name" value="Fe-transptr_FeoA-like"/>
</dbReference>
<dbReference type="EMBL" id="DNZF01000005">
    <property type="protein sequence ID" value="HBK52348.1"/>
    <property type="molecule type" value="Genomic_DNA"/>
</dbReference>
<keyword evidence="1" id="KW-0408">Iron</keyword>
<protein>
    <submittedName>
        <fullName evidence="3">Ferrous iron transport protein A</fullName>
    </submittedName>
</protein>
<evidence type="ECO:0000259" key="2">
    <source>
        <dbReference type="SMART" id="SM00899"/>
    </source>
</evidence>
<feature type="domain" description="Ferrous iron transporter FeoA-like" evidence="2">
    <location>
        <begin position="3"/>
        <end position="75"/>
    </location>
</feature>
<evidence type="ECO:0000313" key="3">
    <source>
        <dbReference type="EMBL" id="HBK52348.1"/>
    </source>
</evidence>